<accession>A0A3E1YBD1</accession>
<feature type="domain" description="SCP" evidence="1">
    <location>
        <begin position="59"/>
        <end position="170"/>
    </location>
</feature>
<evidence type="ECO:0000313" key="2">
    <source>
        <dbReference type="EMBL" id="RFS23362.1"/>
    </source>
</evidence>
<dbReference type="SUPFAM" id="SSF55797">
    <property type="entry name" value="PR-1-like"/>
    <property type="match status" value="1"/>
</dbReference>
<proteinExistence type="predicted"/>
<comment type="caution">
    <text evidence="2">The sequence shown here is derived from an EMBL/GenBank/DDBJ whole genome shotgun (WGS) entry which is preliminary data.</text>
</comment>
<dbReference type="PANTHER" id="PTHR31157:SF1">
    <property type="entry name" value="SCP DOMAIN-CONTAINING PROTEIN"/>
    <property type="match status" value="1"/>
</dbReference>
<gene>
    <name evidence="2" type="ORF">DVR12_10110</name>
</gene>
<dbReference type="Gene3D" id="3.40.33.10">
    <property type="entry name" value="CAP"/>
    <property type="match status" value="1"/>
</dbReference>
<evidence type="ECO:0000259" key="1">
    <source>
        <dbReference type="Pfam" id="PF00188"/>
    </source>
</evidence>
<sequence>MVMPGKTLSIVFSLLLLVLVGCTKKMDLTPEQPLPHGVVDSVAITDTVKDNRIDRDALLKLVNGVRSRGCNCGGQQMAPVGPVNWNGLLEKAAYAHSKDMTDNHYFNHTGLNGSTPGGRLDAVGYNWSFYGENIANGSMDEQAVILGWLHSPDHCRNIMNGNFVEIGVGRNGLNWTMELGSRRASAN</sequence>
<dbReference type="PROSITE" id="PS51257">
    <property type="entry name" value="PROKAR_LIPOPROTEIN"/>
    <property type="match status" value="1"/>
</dbReference>
<reference evidence="2 3" key="1">
    <citation type="submission" date="2018-07" db="EMBL/GenBank/DDBJ databases">
        <title>Chitinophaga K2CV101002-2 sp. nov., isolated from a monsoon evergreen broad-leaved forest soil.</title>
        <authorList>
            <person name="Lv Y."/>
        </authorList>
    </citation>
    <scope>NUCLEOTIDE SEQUENCE [LARGE SCALE GENOMIC DNA]</scope>
    <source>
        <strain evidence="2 3">GDMCC 1.1288</strain>
    </source>
</reference>
<dbReference type="PANTHER" id="PTHR31157">
    <property type="entry name" value="SCP DOMAIN-CONTAINING PROTEIN"/>
    <property type="match status" value="1"/>
</dbReference>
<dbReference type="InterPro" id="IPR035940">
    <property type="entry name" value="CAP_sf"/>
</dbReference>
<organism evidence="2 3">
    <name type="scientific">Chitinophaga silvatica</name>
    <dbReference type="NCBI Taxonomy" id="2282649"/>
    <lineage>
        <taxon>Bacteria</taxon>
        <taxon>Pseudomonadati</taxon>
        <taxon>Bacteroidota</taxon>
        <taxon>Chitinophagia</taxon>
        <taxon>Chitinophagales</taxon>
        <taxon>Chitinophagaceae</taxon>
        <taxon>Chitinophaga</taxon>
    </lineage>
</organism>
<dbReference type="Proteomes" id="UP000260644">
    <property type="component" value="Unassembled WGS sequence"/>
</dbReference>
<name>A0A3E1YBD1_9BACT</name>
<dbReference type="CDD" id="cd05379">
    <property type="entry name" value="CAP_bacterial"/>
    <property type="match status" value="1"/>
</dbReference>
<dbReference type="AlphaFoldDB" id="A0A3E1YBD1"/>
<dbReference type="Pfam" id="PF00188">
    <property type="entry name" value="CAP"/>
    <property type="match status" value="1"/>
</dbReference>
<dbReference type="InterPro" id="IPR014044">
    <property type="entry name" value="CAP_dom"/>
</dbReference>
<keyword evidence="3" id="KW-1185">Reference proteome</keyword>
<protein>
    <submittedName>
        <fullName evidence="2">CAP domain-containing protein</fullName>
    </submittedName>
</protein>
<dbReference type="EMBL" id="QPMM01000004">
    <property type="protein sequence ID" value="RFS23362.1"/>
    <property type="molecule type" value="Genomic_DNA"/>
</dbReference>
<evidence type="ECO:0000313" key="3">
    <source>
        <dbReference type="Proteomes" id="UP000260644"/>
    </source>
</evidence>